<reference evidence="6" key="1">
    <citation type="submission" date="2021-01" db="EMBL/GenBank/DDBJ databases">
        <title>Whole genome shotgun sequence of Planotetraspora thailandica NBRC 104271.</title>
        <authorList>
            <person name="Komaki H."/>
            <person name="Tamura T."/>
        </authorList>
    </citation>
    <scope>NUCLEOTIDE SEQUENCE</scope>
    <source>
        <strain evidence="6">NBRC 104271</strain>
    </source>
</reference>
<dbReference type="AlphaFoldDB" id="A0A8J3V612"/>
<evidence type="ECO:0000259" key="5">
    <source>
        <dbReference type="Pfam" id="PF18085"/>
    </source>
</evidence>
<dbReference type="Pfam" id="PF18085">
    <property type="entry name" value="Mak_N_cap"/>
    <property type="match status" value="1"/>
</dbReference>
<dbReference type="GO" id="GO:0005524">
    <property type="term" value="F:ATP binding"/>
    <property type="evidence" value="ECO:0007669"/>
    <property type="project" value="UniProtKB-KW"/>
</dbReference>
<evidence type="ECO:0000256" key="2">
    <source>
        <dbReference type="ARBA" id="ARBA00022741"/>
    </source>
</evidence>
<sequence length="229" mass="24462">MAVIHHTTLAPSKLELLTSWLPAQPWHLGDGREPELAKVGGFRLDDPEGEVGIEFMVVTDGSGDQPVTYQVLLSYRGAPLDGADHALVGTAEHGVLGRRWIYDGAHDLVVVGQLFALILGETKAQAQSVSDTPDPSVTGYSAEAGRTAAIESTTVNNGPHGTDLLVQVAETPGLRTRELTIQLRRVLQPNRGHETRALGHVTAGWLLPDGTKAQDMFAVLLDAASEPRS</sequence>
<keyword evidence="2" id="KW-0547">Nucleotide-binding</keyword>
<keyword evidence="1" id="KW-0808">Transferase</keyword>
<comment type="caution">
    <text evidence="6">The sequence shown here is derived from an EMBL/GenBank/DDBJ whole genome shotgun (WGS) entry which is preliminary data.</text>
</comment>
<accession>A0A8J3V612</accession>
<gene>
    <name evidence="6" type="ORF">Pth03_46060</name>
</gene>
<evidence type="ECO:0000313" key="7">
    <source>
        <dbReference type="Proteomes" id="UP000605992"/>
    </source>
</evidence>
<proteinExistence type="predicted"/>
<dbReference type="RefSeq" id="WP_203946371.1">
    <property type="nucleotide sequence ID" value="NZ_BOOR01000034.1"/>
</dbReference>
<feature type="domain" description="Maltokinase N-terminal cap" evidence="5">
    <location>
        <begin position="20"/>
        <end position="107"/>
    </location>
</feature>
<keyword evidence="3" id="KW-0418">Kinase</keyword>
<name>A0A8J3V612_9ACTN</name>
<evidence type="ECO:0000256" key="3">
    <source>
        <dbReference type="ARBA" id="ARBA00022777"/>
    </source>
</evidence>
<organism evidence="6 7">
    <name type="scientific">Planotetraspora thailandica</name>
    <dbReference type="NCBI Taxonomy" id="487172"/>
    <lineage>
        <taxon>Bacteria</taxon>
        <taxon>Bacillati</taxon>
        <taxon>Actinomycetota</taxon>
        <taxon>Actinomycetes</taxon>
        <taxon>Streptosporangiales</taxon>
        <taxon>Streptosporangiaceae</taxon>
        <taxon>Planotetraspora</taxon>
    </lineage>
</organism>
<evidence type="ECO:0000256" key="4">
    <source>
        <dbReference type="ARBA" id="ARBA00022840"/>
    </source>
</evidence>
<keyword evidence="7" id="KW-1185">Reference proteome</keyword>
<evidence type="ECO:0000313" key="6">
    <source>
        <dbReference type="EMBL" id="GII56217.1"/>
    </source>
</evidence>
<dbReference type="EMBL" id="BOOR01000034">
    <property type="protein sequence ID" value="GII56217.1"/>
    <property type="molecule type" value="Genomic_DNA"/>
</dbReference>
<evidence type="ECO:0000256" key="1">
    <source>
        <dbReference type="ARBA" id="ARBA00022679"/>
    </source>
</evidence>
<dbReference type="Proteomes" id="UP000605992">
    <property type="component" value="Unassembled WGS sequence"/>
</dbReference>
<keyword evidence="4" id="KW-0067">ATP-binding</keyword>
<protein>
    <recommendedName>
        <fullName evidence="5">Maltokinase N-terminal cap domain-containing protein</fullName>
    </recommendedName>
</protein>
<dbReference type="GO" id="GO:0016301">
    <property type="term" value="F:kinase activity"/>
    <property type="evidence" value="ECO:0007669"/>
    <property type="project" value="UniProtKB-KW"/>
</dbReference>
<dbReference type="InterPro" id="IPR040999">
    <property type="entry name" value="Mak_N_cap"/>
</dbReference>